<dbReference type="OrthoDB" id="8441428at2"/>
<keyword evidence="3" id="KW-1185">Reference proteome</keyword>
<accession>A0A556MM48</accession>
<dbReference type="Pfam" id="PF22036">
    <property type="entry name" value="MoaF_like"/>
    <property type="match status" value="1"/>
</dbReference>
<dbReference type="EMBL" id="VLPK01000002">
    <property type="protein sequence ID" value="TSJ40996.1"/>
    <property type="molecule type" value="Genomic_DNA"/>
</dbReference>
<dbReference type="Proteomes" id="UP000318733">
    <property type="component" value="Unassembled WGS sequence"/>
</dbReference>
<dbReference type="Gene3D" id="2.40.128.20">
    <property type="match status" value="1"/>
</dbReference>
<comment type="caution">
    <text evidence="2">The sequence shown here is derived from an EMBL/GenBank/DDBJ whole genome shotgun (WGS) entry which is preliminary data.</text>
</comment>
<dbReference type="InterPro" id="IPR053892">
    <property type="entry name" value="MoaF-like"/>
</dbReference>
<organism evidence="2 3">
    <name type="scientific">Mucilaginibacter corticis</name>
    <dbReference type="NCBI Taxonomy" id="2597670"/>
    <lineage>
        <taxon>Bacteria</taxon>
        <taxon>Pseudomonadati</taxon>
        <taxon>Bacteroidota</taxon>
        <taxon>Sphingobacteriia</taxon>
        <taxon>Sphingobacteriales</taxon>
        <taxon>Sphingobacteriaceae</taxon>
        <taxon>Mucilaginibacter</taxon>
    </lineage>
</organism>
<evidence type="ECO:0000259" key="1">
    <source>
        <dbReference type="Pfam" id="PF22036"/>
    </source>
</evidence>
<name>A0A556MM48_9SPHI</name>
<dbReference type="AlphaFoldDB" id="A0A556MM48"/>
<reference evidence="2 3" key="1">
    <citation type="submission" date="2019-07" db="EMBL/GenBank/DDBJ databases">
        <authorList>
            <person name="Huq M.A."/>
        </authorList>
    </citation>
    <scope>NUCLEOTIDE SEQUENCE [LARGE SCALE GENOMIC DNA]</scope>
    <source>
        <strain evidence="2 3">MAH-19</strain>
    </source>
</reference>
<proteinExistence type="predicted"/>
<feature type="domain" description="MoaF-like" evidence="1">
    <location>
        <begin position="4"/>
        <end position="89"/>
    </location>
</feature>
<sequence length="96" mass="10961">MDFGAKATLYIKSPTQLEFHITEIDGQKADDTETVAIEITQLRPRLFMLTWKEKNGNTVTQVQDHKEGTVYMNWTHPDGRFSHAKGTITPVSIKKK</sequence>
<evidence type="ECO:0000313" key="2">
    <source>
        <dbReference type="EMBL" id="TSJ40996.1"/>
    </source>
</evidence>
<dbReference type="InterPro" id="IPR012674">
    <property type="entry name" value="Calycin"/>
</dbReference>
<evidence type="ECO:0000313" key="3">
    <source>
        <dbReference type="Proteomes" id="UP000318733"/>
    </source>
</evidence>
<gene>
    <name evidence="2" type="ORF">FO440_14780</name>
</gene>
<protein>
    <recommendedName>
        <fullName evidence="1">MoaF-like domain-containing protein</fullName>
    </recommendedName>
</protein>